<evidence type="ECO:0000256" key="1">
    <source>
        <dbReference type="ARBA" id="ARBA00010164"/>
    </source>
</evidence>
<dbReference type="GO" id="GO:0005829">
    <property type="term" value="C:cytosol"/>
    <property type="evidence" value="ECO:0007669"/>
    <property type="project" value="TreeGrafter"/>
</dbReference>
<feature type="domain" description="HipA N-terminal subdomain 1" evidence="5">
    <location>
        <begin position="19"/>
        <end position="108"/>
    </location>
</feature>
<evidence type="ECO:0000313" key="6">
    <source>
        <dbReference type="EMBL" id="AWY41802.1"/>
    </source>
</evidence>
<comment type="similarity">
    <text evidence="1">Belongs to the HipA Ser/Thr kinase family.</text>
</comment>
<dbReference type="Pfam" id="PF13657">
    <property type="entry name" value="Couple_hipA"/>
    <property type="match status" value="1"/>
</dbReference>
<name>A0A2Z4RL11_PSEPU</name>
<keyword evidence="3" id="KW-0418">Kinase</keyword>
<feature type="domain" description="HipA-like C-terminal" evidence="4">
    <location>
        <begin position="162"/>
        <end position="367"/>
    </location>
</feature>
<accession>A0A2Z4RL11</accession>
<dbReference type="RefSeq" id="WP_110965422.1">
    <property type="nucleotide sequence ID" value="NZ_CP029693.1"/>
</dbReference>
<evidence type="ECO:0000256" key="3">
    <source>
        <dbReference type="ARBA" id="ARBA00022777"/>
    </source>
</evidence>
<reference evidence="6 7" key="1">
    <citation type="submission" date="2018-05" db="EMBL/GenBank/DDBJ databases">
        <title>Whole genome sequence of Pseudomonas putida JBC17.</title>
        <authorList>
            <person name="Lee Y.H."/>
            <person name="David K."/>
        </authorList>
    </citation>
    <scope>NUCLEOTIDE SEQUENCE [LARGE SCALE GENOMIC DNA]</scope>
    <source>
        <strain evidence="6 7">JBC17</strain>
    </source>
</reference>
<organism evidence="6 7">
    <name type="scientific">Pseudomonas putida</name>
    <name type="common">Arthrobacter siderocapsulatus</name>
    <dbReference type="NCBI Taxonomy" id="303"/>
    <lineage>
        <taxon>Bacteria</taxon>
        <taxon>Pseudomonadati</taxon>
        <taxon>Pseudomonadota</taxon>
        <taxon>Gammaproteobacteria</taxon>
        <taxon>Pseudomonadales</taxon>
        <taxon>Pseudomonadaceae</taxon>
        <taxon>Pseudomonas</taxon>
    </lineage>
</organism>
<dbReference type="AlphaFoldDB" id="A0A2Z4RL11"/>
<gene>
    <name evidence="6" type="ORF">DKY63_18625</name>
</gene>
<dbReference type="Proteomes" id="UP000250299">
    <property type="component" value="Chromosome"/>
</dbReference>
<dbReference type="PANTHER" id="PTHR37419:SF8">
    <property type="entry name" value="TOXIN YJJJ"/>
    <property type="match status" value="1"/>
</dbReference>
<dbReference type="GO" id="GO:0004674">
    <property type="term" value="F:protein serine/threonine kinase activity"/>
    <property type="evidence" value="ECO:0007669"/>
    <property type="project" value="TreeGrafter"/>
</dbReference>
<dbReference type="EMBL" id="CP029693">
    <property type="protein sequence ID" value="AWY41802.1"/>
    <property type="molecule type" value="Genomic_DNA"/>
</dbReference>
<evidence type="ECO:0000259" key="4">
    <source>
        <dbReference type="Pfam" id="PF07804"/>
    </source>
</evidence>
<proteinExistence type="inferred from homology"/>
<evidence type="ECO:0000313" key="7">
    <source>
        <dbReference type="Proteomes" id="UP000250299"/>
    </source>
</evidence>
<dbReference type="InterPro" id="IPR012893">
    <property type="entry name" value="HipA-like_C"/>
</dbReference>
<keyword evidence="2" id="KW-0808">Transferase</keyword>
<evidence type="ECO:0000259" key="5">
    <source>
        <dbReference type="Pfam" id="PF13657"/>
    </source>
</evidence>
<sequence>MARAYIYMEHPETGQVITLGRLILSNGVGEFTYDPDYVATKGWVPDHIRYPLRAQPFSGITKNRGVPGFINDAMPDGWGERVLHDLHRTDLDTLDYLLKSPNNDRAGNLMAGQTRHPPEGIGQEALPTLKGLAPFIEATEAIFDNQLDDEAIKTLKLRKQRSSLGGARPKRTLQDQGVLILVKPRDRYDACDVPAMEHACMTFAALKGLNVARTGLYAGVPSTLLIKRFDRQPPADAGRRVPMLSALTLLDAEWKTNDRSAWAYAGLANEMKRRGVPDEDLHELFVRMCFNALVGNDDDHPKNHAILWLEGRWRLAPMYDVVPGLDGSSPPNLSMAVGRHGRVISRENLLSHCTHFALTPQQTADHLDGVIGWEAELREHYASLLGGAELELALAAIGSFRMQI</sequence>
<dbReference type="OrthoDB" id="9805913at2"/>
<dbReference type="InterPro" id="IPR052028">
    <property type="entry name" value="HipA_Ser/Thr_kinase"/>
</dbReference>
<protein>
    <submittedName>
        <fullName evidence="6">Type II toxin-antitoxin system HipA family toxin</fullName>
    </submittedName>
</protein>
<dbReference type="Gene3D" id="1.10.1070.20">
    <property type="match status" value="1"/>
</dbReference>
<dbReference type="Pfam" id="PF07804">
    <property type="entry name" value="HipA_C"/>
    <property type="match status" value="1"/>
</dbReference>
<dbReference type="PANTHER" id="PTHR37419">
    <property type="entry name" value="SERINE/THREONINE-PROTEIN KINASE TOXIN HIPA"/>
    <property type="match status" value="1"/>
</dbReference>
<dbReference type="InterPro" id="IPR017508">
    <property type="entry name" value="HipA_N1"/>
</dbReference>
<evidence type="ECO:0000256" key="2">
    <source>
        <dbReference type="ARBA" id="ARBA00022679"/>
    </source>
</evidence>